<evidence type="ECO:0000313" key="6">
    <source>
        <dbReference type="EMBL" id="CAB4210491.1"/>
    </source>
</evidence>
<feature type="compositionally biased region" description="Basic and acidic residues" evidence="1">
    <location>
        <begin position="240"/>
        <end position="249"/>
    </location>
</feature>
<dbReference type="EMBL" id="LR797369">
    <property type="protein sequence ID" value="CAB4210491.1"/>
    <property type="molecule type" value="Genomic_DNA"/>
</dbReference>
<feature type="compositionally biased region" description="Basic and acidic residues" evidence="1">
    <location>
        <begin position="283"/>
        <end position="292"/>
    </location>
</feature>
<organism evidence="3">
    <name type="scientific">uncultured Caudovirales phage</name>
    <dbReference type="NCBI Taxonomy" id="2100421"/>
    <lineage>
        <taxon>Viruses</taxon>
        <taxon>Duplodnaviria</taxon>
        <taxon>Heunggongvirae</taxon>
        <taxon>Uroviricota</taxon>
        <taxon>Caudoviricetes</taxon>
        <taxon>Peduoviridae</taxon>
        <taxon>Maltschvirus</taxon>
        <taxon>Maltschvirus maltsch</taxon>
    </lineage>
</organism>
<evidence type="ECO:0008006" key="9">
    <source>
        <dbReference type="Google" id="ProtNLM"/>
    </source>
</evidence>
<dbReference type="EMBL" id="LR797021">
    <property type="protein sequence ID" value="CAB4181753.1"/>
    <property type="molecule type" value="Genomic_DNA"/>
</dbReference>
<evidence type="ECO:0000313" key="5">
    <source>
        <dbReference type="EMBL" id="CAB4189985.1"/>
    </source>
</evidence>
<dbReference type="EMBL" id="LR797157">
    <property type="protein sequence ID" value="CAB4189985.1"/>
    <property type="molecule type" value="Genomic_DNA"/>
</dbReference>
<dbReference type="EMBL" id="LR796860">
    <property type="protein sequence ID" value="CAB4170658.1"/>
    <property type="molecule type" value="Genomic_DNA"/>
</dbReference>
<feature type="compositionally biased region" description="Acidic residues" evidence="1">
    <location>
        <begin position="256"/>
        <end position="270"/>
    </location>
</feature>
<evidence type="ECO:0000313" key="7">
    <source>
        <dbReference type="EMBL" id="CAB4222736.1"/>
    </source>
</evidence>
<dbReference type="Gene3D" id="3.40.50.410">
    <property type="entry name" value="von Willebrand factor, type A domain"/>
    <property type="match status" value="1"/>
</dbReference>
<dbReference type="EMBL" id="LR797518">
    <property type="protein sequence ID" value="CAB4222736.1"/>
    <property type="molecule type" value="Genomic_DNA"/>
</dbReference>
<name>A0A6J5PYY8_9CAUD</name>
<evidence type="ECO:0000313" key="3">
    <source>
        <dbReference type="EMBL" id="CAB4176342.1"/>
    </source>
</evidence>
<dbReference type="EMBL" id="LR796945">
    <property type="protein sequence ID" value="CAB4176342.1"/>
    <property type="molecule type" value="Genomic_DNA"/>
</dbReference>
<reference evidence="3" key="1">
    <citation type="submission" date="2020-05" db="EMBL/GenBank/DDBJ databases">
        <authorList>
            <person name="Chiriac C."/>
            <person name="Salcher M."/>
            <person name="Ghai R."/>
            <person name="Kavagutti S V."/>
        </authorList>
    </citation>
    <scope>NUCLEOTIDE SEQUENCE</scope>
</reference>
<accession>A0A6J5PYY8</accession>
<sequence>MTVIASQSKSVLAKLLATENITMQKLAGAQTAWFDVKNRVLTLPIWQGISDDLEDMLVVHEVGHALDTPCDGWTNAIKDIATKIYGTAGKQNQMAVKGFLNVIEDARIDKRQKRRYPGARRNYIVGYKELMDRDFFGTANKDINSYSFIDRVNIYFKGGVALGVKFSPEENAFVKRIDAAETFKEVVKITEEVFAYAKLRGEEDQKIQMEAVRSGDGDEDEGEDFGDDFDTFEDDEEESEGLKGYKGEGDISASDDQTDDEEDGDGDDQDQTSNGAGSSDFIPESKTEKAWEQKQSELVANGTTKYQYVGVPKPVVFKIVDDYKVFLKENFNHYNGHNSADRNWFPTIQAEVTKFRTEENASISFMVKEFEMKKSADIFSRISIAKTGVLDTNKIHSYKYNEDIFRRQAVVPTGKNHGFVMILDWSGSMHSSLRDTIKQLISLTSFCKRTQIPFEVYTFRDHTGSKGSSWETVQGDLQFENLTMRNILSSRMNVTELNNAYNLLWAMSKSGSHMEPMGGTPLNGAIVVTEQLVNQFKARSKVQIVNVIFLTDGGSNTIKGVAGTEIGHRWGSDTKYIIQDKVMKKDYYLTDHIYSSANEITINLLKILKDRTGCNLIGFYLHDRSSSRVVHEFYGYAIEEKFRAAMVKSWNENKFIPVTNHGYDDYYIINTPAMKDTENKLEVNSTMTKAKIAKEFMKFSEKKAVNRILLKRFIDKIASDKKRVA</sequence>
<dbReference type="InterPro" id="IPR036465">
    <property type="entry name" value="vWFA_dom_sf"/>
</dbReference>
<evidence type="ECO:0000313" key="8">
    <source>
        <dbReference type="EMBL" id="CAB5227755.1"/>
    </source>
</evidence>
<protein>
    <recommendedName>
        <fullName evidence="9">VWFA domain containing protein</fullName>
    </recommendedName>
</protein>
<evidence type="ECO:0000256" key="1">
    <source>
        <dbReference type="SAM" id="MobiDB-lite"/>
    </source>
</evidence>
<dbReference type="EMBL" id="LR798378">
    <property type="protein sequence ID" value="CAB5227755.1"/>
    <property type="molecule type" value="Genomic_DNA"/>
</dbReference>
<gene>
    <name evidence="4" type="ORF">UFOVP1065_56</name>
    <name evidence="5" type="ORF">UFOVP1198_25</name>
    <name evidence="6" type="ORF">UFOVP1418_17</name>
    <name evidence="8" type="ORF">UFOVP1524_133</name>
    <name evidence="7" type="ORF">UFOVP1651_133</name>
    <name evidence="2" type="ORF">UFOVP908_111</name>
    <name evidence="3" type="ORF">UFOVP990_25</name>
</gene>
<evidence type="ECO:0000313" key="2">
    <source>
        <dbReference type="EMBL" id="CAB4170658.1"/>
    </source>
</evidence>
<evidence type="ECO:0000313" key="4">
    <source>
        <dbReference type="EMBL" id="CAB4181753.1"/>
    </source>
</evidence>
<feature type="region of interest" description="Disordered" evidence="1">
    <location>
        <begin position="211"/>
        <end position="292"/>
    </location>
</feature>
<feature type="compositionally biased region" description="Acidic residues" evidence="1">
    <location>
        <begin position="217"/>
        <end position="239"/>
    </location>
</feature>
<dbReference type="SUPFAM" id="SSF53300">
    <property type="entry name" value="vWA-like"/>
    <property type="match status" value="1"/>
</dbReference>
<proteinExistence type="predicted"/>